<keyword evidence="3" id="KW-1185">Reference proteome</keyword>
<comment type="caution">
    <text evidence="2">The sequence shown here is derived from an EMBL/GenBank/DDBJ whole genome shotgun (WGS) entry which is preliminary data.</text>
</comment>
<gene>
    <name evidence="2" type="ORF">FisN_27Hh101</name>
</gene>
<dbReference type="EMBL" id="BDSP01000271">
    <property type="protein sequence ID" value="GAX28249.1"/>
    <property type="molecule type" value="Genomic_DNA"/>
</dbReference>
<name>A0A1Z5KPP5_FISSO</name>
<dbReference type="PROSITE" id="PS00674">
    <property type="entry name" value="AAA"/>
    <property type="match status" value="1"/>
</dbReference>
<dbReference type="PANTHER" id="PTHR23077">
    <property type="entry name" value="AAA-FAMILY ATPASE"/>
    <property type="match status" value="1"/>
</dbReference>
<dbReference type="Gene3D" id="3.40.50.300">
    <property type="entry name" value="P-loop containing nucleotide triphosphate hydrolases"/>
    <property type="match status" value="2"/>
</dbReference>
<evidence type="ECO:0000313" key="2">
    <source>
        <dbReference type="EMBL" id="GAX28249.1"/>
    </source>
</evidence>
<evidence type="ECO:0000313" key="3">
    <source>
        <dbReference type="Proteomes" id="UP000198406"/>
    </source>
</evidence>
<dbReference type="Proteomes" id="UP000198406">
    <property type="component" value="Unassembled WGS sequence"/>
</dbReference>
<dbReference type="InterPro" id="IPR003959">
    <property type="entry name" value="ATPase_AAA_core"/>
</dbReference>
<organism evidence="2 3">
    <name type="scientific">Fistulifera solaris</name>
    <name type="common">Oleaginous diatom</name>
    <dbReference type="NCBI Taxonomy" id="1519565"/>
    <lineage>
        <taxon>Eukaryota</taxon>
        <taxon>Sar</taxon>
        <taxon>Stramenopiles</taxon>
        <taxon>Ochrophyta</taxon>
        <taxon>Bacillariophyta</taxon>
        <taxon>Bacillariophyceae</taxon>
        <taxon>Bacillariophycidae</taxon>
        <taxon>Naviculales</taxon>
        <taxon>Naviculaceae</taxon>
        <taxon>Fistulifera</taxon>
    </lineage>
</organism>
<dbReference type="GO" id="GO:0016887">
    <property type="term" value="F:ATP hydrolysis activity"/>
    <property type="evidence" value="ECO:0007669"/>
    <property type="project" value="InterPro"/>
</dbReference>
<sequence>MMLKSPLGVTAVEETEERRIRLRTNPPHPWTSFLLEHVSMRDGIVAVPSILMYFLNCASRRIAVQSEVTKDESLIISEGMTSRCHLVEENSFIENTESFSSEWYKDSVPVISFPLDDSTILKIRVQVLIQERDDDAVETGDEVKEDVVEDDAIMLHEAFRGRFIMTQSICLLQAPSCSMIVMILEVSLVGASSICPSDAVYHLNKEGKNYQIERIPSPWERTDPRILSPLTHAAINTIYDAPGYESTLQHMRALLHSPAVARPTGIVVTGCAGVGKSRVIQAALANSFIYHWVSITDLLQHAAWQSEEEVFRFLQPPQPSVNVIVWDDLQDIYTNNDDDPESMEIRLVKNCLLQFMDRSRSVQHPFVIIGLCREHQVPVEFTKTGRLEVVVQIPPPTQSQREKILMNWLQSFAEGDDQIIQEWATRLAEVTPGCVAQDLFRMCSDARMRARADGKPVDWNYLRDVAEACIPSQLAMLDVTKPRLSEMLVDPLDRHTESWKALAGYKSVKKRVFRTVVLPWKRFMKSPDSCSSFPPPRGVLFHGPSGCGKTLAAQCLGESLGLPMIRVHAADILDKYVGGSEASLRSLFARARSASPCILFMDEIDAIASNRAKDGDEVNVMSRLLSTLLNELDGVSSQSGQMLIVACTNRLDSLDAALLRPGRLEEHILLDHPSSSDINAILQTSLLRIPCDDEVNTQQLAEQLQGWTSARVAGVARDAILSWIRQTQGKERLLKSHFPAEVLDVW</sequence>
<dbReference type="AlphaFoldDB" id="A0A1Z5KPP5"/>
<proteinExistence type="predicted"/>
<dbReference type="Pfam" id="PF00004">
    <property type="entry name" value="AAA"/>
    <property type="match status" value="2"/>
</dbReference>
<feature type="domain" description="AAA+ ATPase" evidence="1">
    <location>
        <begin position="262"/>
        <end position="397"/>
    </location>
</feature>
<dbReference type="OrthoDB" id="5421at2759"/>
<dbReference type="InterPro" id="IPR003960">
    <property type="entry name" value="ATPase_AAA_CS"/>
</dbReference>
<dbReference type="FunFam" id="3.40.50.300:FF:001921">
    <property type="entry name" value="AAA ATPase domain-containing protein"/>
    <property type="match status" value="1"/>
</dbReference>
<dbReference type="GO" id="GO:0005524">
    <property type="term" value="F:ATP binding"/>
    <property type="evidence" value="ECO:0007669"/>
    <property type="project" value="InterPro"/>
</dbReference>
<protein>
    <recommendedName>
        <fullName evidence="1">AAA+ ATPase domain-containing protein</fullName>
    </recommendedName>
</protein>
<dbReference type="Gene3D" id="1.10.8.60">
    <property type="match status" value="2"/>
</dbReference>
<dbReference type="PANTHER" id="PTHR23077:SF117">
    <property type="entry name" value="AAA+ ATPASE DOMAIN-CONTAINING PROTEIN"/>
    <property type="match status" value="1"/>
</dbReference>
<dbReference type="InterPro" id="IPR027417">
    <property type="entry name" value="P-loop_NTPase"/>
</dbReference>
<dbReference type="InParanoid" id="A0A1Z5KPP5"/>
<feature type="domain" description="AAA+ ATPase" evidence="1">
    <location>
        <begin position="535"/>
        <end position="674"/>
    </location>
</feature>
<reference evidence="2 3" key="1">
    <citation type="journal article" date="2015" name="Plant Cell">
        <title>Oil accumulation by the oleaginous diatom Fistulifera solaris as revealed by the genome and transcriptome.</title>
        <authorList>
            <person name="Tanaka T."/>
            <person name="Maeda Y."/>
            <person name="Veluchamy A."/>
            <person name="Tanaka M."/>
            <person name="Abida H."/>
            <person name="Marechal E."/>
            <person name="Bowler C."/>
            <person name="Muto M."/>
            <person name="Sunaga Y."/>
            <person name="Tanaka M."/>
            <person name="Yoshino T."/>
            <person name="Taniguchi T."/>
            <person name="Fukuda Y."/>
            <person name="Nemoto M."/>
            <person name="Matsumoto M."/>
            <person name="Wong P.S."/>
            <person name="Aburatani S."/>
            <person name="Fujibuchi W."/>
        </authorList>
    </citation>
    <scope>NUCLEOTIDE SEQUENCE [LARGE SCALE GENOMIC DNA]</scope>
    <source>
        <strain evidence="2 3">JPCC DA0580</strain>
    </source>
</reference>
<dbReference type="SMART" id="SM00382">
    <property type="entry name" value="AAA"/>
    <property type="match status" value="2"/>
</dbReference>
<dbReference type="InterPro" id="IPR003593">
    <property type="entry name" value="AAA+_ATPase"/>
</dbReference>
<accession>A0A1Z5KPP5</accession>
<dbReference type="InterPro" id="IPR050168">
    <property type="entry name" value="AAA_ATPase_domain"/>
</dbReference>
<evidence type="ECO:0000259" key="1">
    <source>
        <dbReference type="SMART" id="SM00382"/>
    </source>
</evidence>
<dbReference type="SUPFAM" id="SSF52540">
    <property type="entry name" value="P-loop containing nucleoside triphosphate hydrolases"/>
    <property type="match status" value="2"/>
</dbReference>